<evidence type="ECO:0000256" key="1">
    <source>
        <dbReference type="SAM" id="Coils"/>
    </source>
</evidence>
<gene>
    <name evidence="2" type="ORF">G2W53_000219</name>
</gene>
<organism evidence="2 3">
    <name type="scientific">Senna tora</name>
    <dbReference type="NCBI Taxonomy" id="362788"/>
    <lineage>
        <taxon>Eukaryota</taxon>
        <taxon>Viridiplantae</taxon>
        <taxon>Streptophyta</taxon>
        <taxon>Embryophyta</taxon>
        <taxon>Tracheophyta</taxon>
        <taxon>Spermatophyta</taxon>
        <taxon>Magnoliopsida</taxon>
        <taxon>eudicotyledons</taxon>
        <taxon>Gunneridae</taxon>
        <taxon>Pentapetalae</taxon>
        <taxon>rosids</taxon>
        <taxon>fabids</taxon>
        <taxon>Fabales</taxon>
        <taxon>Fabaceae</taxon>
        <taxon>Caesalpinioideae</taxon>
        <taxon>Cassia clade</taxon>
        <taxon>Senna</taxon>
    </lineage>
</organism>
<dbReference type="Proteomes" id="UP000634136">
    <property type="component" value="Unassembled WGS sequence"/>
</dbReference>
<evidence type="ECO:0000313" key="2">
    <source>
        <dbReference type="EMBL" id="KAF7843314.1"/>
    </source>
</evidence>
<dbReference type="EMBL" id="JAAIUW010000001">
    <property type="protein sequence ID" value="KAF7843314.1"/>
    <property type="molecule type" value="Genomic_DNA"/>
</dbReference>
<proteinExistence type="predicted"/>
<keyword evidence="1" id="KW-0175">Coiled coil</keyword>
<dbReference type="AlphaFoldDB" id="A0A835CI94"/>
<accession>A0A835CI94</accession>
<keyword evidence="3" id="KW-1185">Reference proteome</keyword>
<reference evidence="2" key="1">
    <citation type="submission" date="2020-09" db="EMBL/GenBank/DDBJ databases">
        <title>Genome-Enabled Discovery of Anthraquinone Biosynthesis in Senna tora.</title>
        <authorList>
            <person name="Kang S.-H."/>
            <person name="Pandey R.P."/>
            <person name="Lee C.-M."/>
            <person name="Sim J.-S."/>
            <person name="Jeong J.-T."/>
            <person name="Choi B.-S."/>
            <person name="Jung M."/>
            <person name="Ginzburg D."/>
            <person name="Zhao K."/>
            <person name="Won S.Y."/>
            <person name="Oh T.-J."/>
            <person name="Yu Y."/>
            <person name="Kim N.-H."/>
            <person name="Lee O.R."/>
            <person name="Lee T.-H."/>
            <person name="Bashyal P."/>
            <person name="Kim T.-S."/>
            <person name="Lee W.-H."/>
            <person name="Kawkins C."/>
            <person name="Kim C.-K."/>
            <person name="Kim J.S."/>
            <person name="Ahn B.O."/>
            <person name="Rhee S.Y."/>
            <person name="Sohng J.K."/>
        </authorList>
    </citation>
    <scope>NUCLEOTIDE SEQUENCE</scope>
    <source>
        <tissue evidence="2">Leaf</tissue>
    </source>
</reference>
<feature type="coiled-coil region" evidence="1">
    <location>
        <begin position="158"/>
        <end position="185"/>
    </location>
</feature>
<comment type="caution">
    <text evidence="2">The sequence shown here is derived from an EMBL/GenBank/DDBJ whole genome shotgun (WGS) entry which is preliminary data.</text>
</comment>
<sequence>MNREYWEGLLSIKSEVAHSIEQMERTDNVWMKRVVIWMDQVDALGEKIKDIEGKALEEVEKKWLSKSCAKKCVASYKVGKKVLEMLKEVCKLTEKGKEYKKEVDKTARTEQLVVCLGGYDYDVEDNPIISSLRQKWEYLLSMKEFAESSGQKKSTHEADIWIQLLDFWKDEVEALREEIEDIIEGEGKEEIENKWISKSCANKVRRKVRKMLKKVDEAVGKGHKYMEMKYMETVVETASDKQLRDELEVESKGNLFNFGHHIMVTDLSEGKDKVSTSLKQRYFTQVRNLVDSSNFLRPFSVVNSIPTSSNIGRDSSFSTISISSDIVPFSSEVNLSILSCSRLDITSSNGMLTKSPPLTSNENSFNFFKFFSSIGNFEAHMRPSRDRCSRRTKPPISVGSSIVADQLFKDKTFSFFMY</sequence>
<name>A0A835CI94_9FABA</name>
<evidence type="ECO:0000313" key="3">
    <source>
        <dbReference type="Proteomes" id="UP000634136"/>
    </source>
</evidence>
<protein>
    <submittedName>
        <fullName evidence="2">Putative disease resistance protein</fullName>
    </submittedName>
</protein>